<dbReference type="PROSITE" id="PS50943">
    <property type="entry name" value="HTH_CROC1"/>
    <property type="match status" value="1"/>
</dbReference>
<dbReference type="InterPro" id="IPR010982">
    <property type="entry name" value="Lambda_DNA-bd_dom_sf"/>
</dbReference>
<evidence type="ECO:0000259" key="2">
    <source>
        <dbReference type="PROSITE" id="PS50943"/>
    </source>
</evidence>
<organism evidence="3 4">
    <name type="scientific">Streptococcus dysgalactiae subsp. equisimilis</name>
    <name type="common">Streptococcus equisimilis</name>
    <dbReference type="NCBI Taxonomy" id="119602"/>
    <lineage>
        <taxon>Bacteria</taxon>
        <taxon>Bacillati</taxon>
        <taxon>Bacillota</taxon>
        <taxon>Bacilli</taxon>
        <taxon>Lactobacillales</taxon>
        <taxon>Streptococcaceae</taxon>
        <taxon>Streptococcus</taxon>
    </lineage>
</organism>
<dbReference type="PANTHER" id="PTHR46558:SF4">
    <property type="entry name" value="DNA-BIDING PHAGE PROTEIN"/>
    <property type="match status" value="1"/>
</dbReference>
<dbReference type="RefSeq" id="WP_003058516.1">
    <property type="nucleotide sequence ID" value="NZ_CABEIY010000008.1"/>
</dbReference>
<dbReference type="AlphaFoldDB" id="A0AAE9R617"/>
<evidence type="ECO:0000256" key="1">
    <source>
        <dbReference type="ARBA" id="ARBA00023125"/>
    </source>
</evidence>
<dbReference type="PANTHER" id="PTHR46558">
    <property type="entry name" value="TRACRIPTIONAL REGULATORY PROTEIN-RELATED-RELATED"/>
    <property type="match status" value="1"/>
</dbReference>
<protein>
    <submittedName>
        <fullName evidence="3">Helix-turn-helix family protein</fullName>
    </submittedName>
</protein>
<gene>
    <name evidence="3" type="primary">immR_2</name>
    <name evidence="3" type="ORF">NCTC11557_02452</name>
</gene>
<name>A0AAE9R617_STREQ</name>
<comment type="caution">
    <text evidence="3">The sequence shown here is derived from an EMBL/GenBank/DDBJ whole genome shotgun (WGS) entry which is preliminary data.</text>
</comment>
<proteinExistence type="predicted"/>
<accession>A0AAE9R617</accession>
<dbReference type="GO" id="GO:0003677">
    <property type="term" value="F:DNA binding"/>
    <property type="evidence" value="ECO:0007669"/>
    <property type="project" value="UniProtKB-KW"/>
</dbReference>
<dbReference type="SMART" id="SM00530">
    <property type="entry name" value="HTH_XRE"/>
    <property type="match status" value="1"/>
</dbReference>
<reference evidence="3 4" key="1">
    <citation type="submission" date="2019-05" db="EMBL/GenBank/DDBJ databases">
        <authorList>
            <consortium name="Pathogen Informatics"/>
        </authorList>
    </citation>
    <scope>NUCLEOTIDE SEQUENCE [LARGE SCALE GENOMIC DNA]</scope>
    <source>
        <strain evidence="3 4">NCTC11557</strain>
    </source>
</reference>
<feature type="domain" description="HTH cro/C1-type" evidence="2">
    <location>
        <begin position="4"/>
        <end position="59"/>
    </location>
</feature>
<sequence>MVTIAELRAKNGKMSQRELAEKLKVTQTSISNWEKDQTKIGGEYLIKLAKLFGVSSDDILGLSDGTD</sequence>
<evidence type="ECO:0000313" key="3">
    <source>
        <dbReference type="EMBL" id="VTT27495.1"/>
    </source>
</evidence>
<evidence type="ECO:0000313" key="4">
    <source>
        <dbReference type="Proteomes" id="UP000339049"/>
    </source>
</evidence>
<keyword evidence="1" id="KW-0238">DNA-binding</keyword>
<dbReference type="Gene3D" id="1.10.260.40">
    <property type="entry name" value="lambda repressor-like DNA-binding domains"/>
    <property type="match status" value="1"/>
</dbReference>
<dbReference type="InterPro" id="IPR001387">
    <property type="entry name" value="Cro/C1-type_HTH"/>
</dbReference>
<dbReference type="Proteomes" id="UP000339049">
    <property type="component" value="Unassembled WGS sequence"/>
</dbReference>
<dbReference type="Pfam" id="PF01381">
    <property type="entry name" value="HTH_3"/>
    <property type="match status" value="1"/>
</dbReference>
<dbReference type="SUPFAM" id="SSF47413">
    <property type="entry name" value="lambda repressor-like DNA-binding domains"/>
    <property type="match status" value="1"/>
</dbReference>
<dbReference type="EMBL" id="CABEIY010000008">
    <property type="protein sequence ID" value="VTT27495.1"/>
    <property type="molecule type" value="Genomic_DNA"/>
</dbReference>
<dbReference type="CDD" id="cd00093">
    <property type="entry name" value="HTH_XRE"/>
    <property type="match status" value="1"/>
</dbReference>